<evidence type="ECO:0000259" key="1">
    <source>
        <dbReference type="Pfam" id="PF13847"/>
    </source>
</evidence>
<reference evidence="2 3" key="1">
    <citation type="journal article" date="2017" name="ISME J.">
        <title>Potential for microbial H2 and metal transformations associated with novel bacteria and archaea in deep terrestrial subsurface sediments.</title>
        <authorList>
            <person name="Hernsdorf A.W."/>
            <person name="Amano Y."/>
            <person name="Miyakawa K."/>
            <person name="Ise K."/>
            <person name="Suzuki Y."/>
            <person name="Anantharaman K."/>
            <person name="Probst A."/>
            <person name="Burstein D."/>
            <person name="Thomas B.C."/>
            <person name="Banfield J.F."/>
        </authorList>
    </citation>
    <scope>NUCLEOTIDE SEQUENCE [LARGE SCALE GENOMIC DNA]</scope>
    <source>
        <strain evidence="2">HGW-Wallbacteria-1</strain>
    </source>
</reference>
<dbReference type="PANTHER" id="PTHR43861:SF1">
    <property type="entry name" value="TRANS-ACONITATE 2-METHYLTRANSFERASE"/>
    <property type="match status" value="1"/>
</dbReference>
<dbReference type="SUPFAM" id="SSF53335">
    <property type="entry name" value="S-adenosyl-L-methionine-dependent methyltransferases"/>
    <property type="match status" value="1"/>
</dbReference>
<organism evidence="2 3">
    <name type="scientific">Candidatus Wallbacteria bacterium HGW-Wallbacteria-1</name>
    <dbReference type="NCBI Taxonomy" id="2013854"/>
    <lineage>
        <taxon>Bacteria</taxon>
        <taxon>Candidatus Walliibacteriota</taxon>
    </lineage>
</organism>
<proteinExistence type="predicted"/>
<evidence type="ECO:0000313" key="3">
    <source>
        <dbReference type="Proteomes" id="UP000233256"/>
    </source>
</evidence>
<dbReference type="Pfam" id="PF13847">
    <property type="entry name" value="Methyltransf_31"/>
    <property type="match status" value="1"/>
</dbReference>
<name>A0A2N1PN58_9BACT</name>
<dbReference type="InterPro" id="IPR025714">
    <property type="entry name" value="Methyltranfer_dom"/>
</dbReference>
<dbReference type="CDD" id="cd02440">
    <property type="entry name" value="AdoMet_MTases"/>
    <property type="match status" value="1"/>
</dbReference>
<evidence type="ECO:0000313" key="2">
    <source>
        <dbReference type="EMBL" id="PKK89769.1"/>
    </source>
</evidence>
<accession>A0A2N1PN58</accession>
<dbReference type="AlphaFoldDB" id="A0A2N1PN58"/>
<dbReference type="Gene3D" id="3.40.50.150">
    <property type="entry name" value="Vaccinia Virus protein VP39"/>
    <property type="match status" value="1"/>
</dbReference>
<gene>
    <name evidence="2" type="ORF">CVV64_12640</name>
</gene>
<dbReference type="InterPro" id="IPR029063">
    <property type="entry name" value="SAM-dependent_MTases_sf"/>
</dbReference>
<dbReference type="Proteomes" id="UP000233256">
    <property type="component" value="Unassembled WGS sequence"/>
</dbReference>
<protein>
    <submittedName>
        <fullName evidence="2">Cyclopropane-fatty-acyl-phospholipid synthase</fullName>
    </submittedName>
</protein>
<dbReference type="EMBL" id="PGXC01000012">
    <property type="protein sequence ID" value="PKK89769.1"/>
    <property type="molecule type" value="Genomic_DNA"/>
</dbReference>
<sequence length="244" mass="27761">MQTRNWQKFFENEAPGYLENCFTKNTEYEISFLIEELGLKENDQVLDIGCGTGRHSLGLAGRKIRMTGIDLSHDMLSRARKFAGEQNLDIEFHQGDASQLRLDREFDHAICICEGSFCLYEEGIEPFGYHLNILRNVFSMLKPGGKFLLNALSALKMIREHSDEDVSKGLFDLATMSNHCEIEMKDGSKVKVIEKGFIPSELTELFVKAGFEVLQLWGGTAGSWNRQTLKLDEWEIMVVARKPV</sequence>
<feature type="domain" description="Methyltransferase" evidence="1">
    <location>
        <begin position="40"/>
        <end position="166"/>
    </location>
</feature>
<comment type="caution">
    <text evidence="2">The sequence shown here is derived from an EMBL/GenBank/DDBJ whole genome shotgun (WGS) entry which is preliminary data.</text>
</comment>
<dbReference type="PANTHER" id="PTHR43861">
    <property type="entry name" value="TRANS-ACONITATE 2-METHYLTRANSFERASE-RELATED"/>
    <property type="match status" value="1"/>
</dbReference>